<keyword evidence="3" id="KW-1185">Reference proteome</keyword>
<accession>A0A392T9P1</accession>
<sequence length="57" mass="6319">LTLLQQQAARLSYVEQNQKIAPQMVNNHVQVTTEAAGTTPTKTNEEGNLTVIQDEPR</sequence>
<evidence type="ECO:0000313" key="3">
    <source>
        <dbReference type="Proteomes" id="UP000265520"/>
    </source>
</evidence>
<dbReference type="Proteomes" id="UP000265520">
    <property type="component" value="Unassembled WGS sequence"/>
</dbReference>
<feature type="region of interest" description="Disordered" evidence="1">
    <location>
        <begin position="34"/>
        <end position="57"/>
    </location>
</feature>
<protein>
    <submittedName>
        <fullName evidence="2">Uncharacterized protein</fullName>
    </submittedName>
</protein>
<proteinExistence type="predicted"/>
<comment type="caution">
    <text evidence="2">The sequence shown here is derived from an EMBL/GenBank/DDBJ whole genome shotgun (WGS) entry which is preliminary data.</text>
</comment>
<name>A0A392T9P1_9FABA</name>
<evidence type="ECO:0000313" key="2">
    <source>
        <dbReference type="EMBL" id="MCI57748.1"/>
    </source>
</evidence>
<reference evidence="2 3" key="1">
    <citation type="journal article" date="2018" name="Front. Plant Sci.">
        <title>Red Clover (Trifolium pratense) and Zigzag Clover (T. medium) - A Picture of Genomic Similarities and Differences.</title>
        <authorList>
            <person name="Dluhosova J."/>
            <person name="Istvanek J."/>
            <person name="Nedelnik J."/>
            <person name="Repkova J."/>
        </authorList>
    </citation>
    <scope>NUCLEOTIDE SEQUENCE [LARGE SCALE GENOMIC DNA]</scope>
    <source>
        <strain evidence="3">cv. 10/8</strain>
        <tissue evidence="2">Leaf</tissue>
    </source>
</reference>
<dbReference type="AlphaFoldDB" id="A0A392T9P1"/>
<evidence type="ECO:0000256" key="1">
    <source>
        <dbReference type="SAM" id="MobiDB-lite"/>
    </source>
</evidence>
<dbReference type="EMBL" id="LXQA010534245">
    <property type="protein sequence ID" value="MCI57748.1"/>
    <property type="molecule type" value="Genomic_DNA"/>
</dbReference>
<feature type="non-terminal residue" evidence="2">
    <location>
        <position position="1"/>
    </location>
</feature>
<organism evidence="2 3">
    <name type="scientific">Trifolium medium</name>
    <dbReference type="NCBI Taxonomy" id="97028"/>
    <lineage>
        <taxon>Eukaryota</taxon>
        <taxon>Viridiplantae</taxon>
        <taxon>Streptophyta</taxon>
        <taxon>Embryophyta</taxon>
        <taxon>Tracheophyta</taxon>
        <taxon>Spermatophyta</taxon>
        <taxon>Magnoliopsida</taxon>
        <taxon>eudicotyledons</taxon>
        <taxon>Gunneridae</taxon>
        <taxon>Pentapetalae</taxon>
        <taxon>rosids</taxon>
        <taxon>fabids</taxon>
        <taxon>Fabales</taxon>
        <taxon>Fabaceae</taxon>
        <taxon>Papilionoideae</taxon>
        <taxon>50 kb inversion clade</taxon>
        <taxon>NPAAA clade</taxon>
        <taxon>Hologalegina</taxon>
        <taxon>IRL clade</taxon>
        <taxon>Trifolieae</taxon>
        <taxon>Trifolium</taxon>
    </lineage>
</organism>